<sequence length="269" mass="30966">MLIDINAYVGNWPFQQMKYNTCELLLDRMNKFGVDISVISNLNGIFYKNTQSANEELHQEIRSARKFSDRFIPFAVINPIYAGWRDDLETSVKKMGMRGVRIYPKYHDFGITDPACIELVKRVRDYGLPVAFEYRMVDSRQRSWMDIDYVVGTTKREWNLKDILPIVKAVPDAKYMILNYANAAVLTPDEMNLVKTADLIFDTSGRTITNMSEFLKLYGTNKFAFGTHSPILDYLTGQLRIESLQPSEADERVKEQLRSGNAKKMLGLS</sequence>
<dbReference type="GO" id="GO:0016831">
    <property type="term" value="F:carboxy-lyase activity"/>
    <property type="evidence" value="ECO:0007669"/>
    <property type="project" value="InterPro"/>
</dbReference>
<name>A0A1T5A7T0_9SPHI</name>
<dbReference type="Proteomes" id="UP000189981">
    <property type="component" value="Unassembled WGS sequence"/>
</dbReference>
<accession>A0A1T5A7T0</accession>
<dbReference type="InterPro" id="IPR006680">
    <property type="entry name" value="Amidohydro-rel"/>
</dbReference>
<protein>
    <recommendedName>
        <fullName evidence="3">Amidohydrolase-related domain-containing protein</fullName>
    </recommendedName>
</protein>
<evidence type="ECO:0000313" key="5">
    <source>
        <dbReference type="Proteomes" id="UP000189981"/>
    </source>
</evidence>
<keyword evidence="1" id="KW-0456">Lyase</keyword>
<dbReference type="Gene3D" id="3.20.20.140">
    <property type="entry name" value="Metal-dependent hydrolases"/>
    <property type="match status" value="1"/>
</dbReference>
<dbReference type="RefSeq" id="WP_079700915.1">
    <property type="nucleotide sequence ID" value="NZ_FUYR01000001.1"/>
</dbReference>
<proteinExistence type="predicted"/>
<dbReference type="OrthoDB" id="641578at2"/>
<evidence type="ECO:0000259" key="3">
    <source>
        <dbReference type="Pfam" id="PF04909"/>
    </source>
</evidence>
<keyword evidence="5" id="KW-1185">Reference proteome</keyword>
<dbReference type="InterPro" id="IPR032465">
    <property type="entry name" value="ACMSD"/>
</dbReference>
<evidence type="ECO:0000256" key="1">
    <source>
        <dbReference type="ARBA" id="ARBA00023239"/>
    </source>
</evidence>
<dbReference type="Pfam" id="PF04909">
    <property type="entry name" value="Amidohydro_2"/>
    <property type="match status" value="1"/>
</dbReference>
<reference evidence="5" key="1">
    <citation type="submission" date="2017-02" db="EMBL/GenBank/DDBJ databases">
        <authorList>
            <person name="Varghese N."/>
            <person name="Submissions S."/>
        </authorList>
    </citation>
    <scope>NUCLEOTIDE SEQUENCE [LARGE SCALE GENOMIC DNA]</scope>
    <source>
        <strain evidence="5">DSM 22385</strain>
    </source>
</reference>
<dbReference type="PANTHER" id="PTHR21240">
    <property type="entry name" value="2-AMINO-3-CARBOXYLMUCONATE-6-SEMIALDEHYDE DECARBOXYLASE"/>
    <property type="match status" value="1"/>
</dbReference>
<dbReference type="InterPro" id="IPR032466">
    <property type="entry name" value="Metal_Hydrolase"/>
</dbReference>
<dbReference type="EMBL" id="FUYR01000001">
    <property type="protein sequence ID" value="SKB30919.1"/>
    <property type="molecule type" value="Genomic_DNA"/>
</dbReference>
<gene>
    <name evidence="4" type="ORF">SAMN05661099_0408</name>
</gene>
<evidence type="ECO:0000256" key="2">
    <source>
        <dbReference type="SAM" id="MobiDB-lite"/>
    </source>
</evidence>
<dbReference type="STRING" id="572036.SAMN05661099_0408"/>
<feature type="region of interest" description="Disordered" evidence="2">
    <location>
        <begin position="250"/>
        <end position="269"/>
    </location>
</feature>
<organism evidence="4 5">
    <name type="scientific">Daejeonella lutea</name>
    <dbReference type="NCBI Taxonomy" id="572036"/>
    <lineage>
        <taxon>Bacteria</taxon>
        <taxon>Pseudomonadati</taxon>
        <taxon>Bacteroidota</taxon>
        <taxon>Sphingobacteriia</taxon>
        <taxon>Sphingobacteriales</taxon>
        <taxon>Sphingobacteriaceae</taxon>
        <taxon>Daejeonella</taxon>
    </lineage>
</organism>
<dbReference type="SUPFAM" id="SSF51556">
    <property type="entry name" value="Metallo-dependent hydrolases"/>
    <property type="match status" value="1"/>
</dbReference>
<feature type="domain" description="Amidohydrolase-related" evidence="3">
    <location>
        <begin position="61"/>
        <end position="268"/>
    </location>
</feature>
<evidence type="ECO:0000313" key="4">
    <source>
        <dbReference type="EMBL" id="SKB30919.1"/>
    </source>
</evidence>
<dbReference type="AlphaFoldDB" id="A0A1T5A7T0"/>
<dbReference type="GO" id="GO:0016787">
    <property type="term" value="F:hydrolase activity"/>
    <property type="evidence" value="ECO:0007669"/>
    <property type="project" value="InterPro"/>
</dbReference>